<keyword evidence="1" id="KW-1133">Transmembrane helix</keyword>
<evidence type="ECO:0000313" key="5">
    <source>
        <dbReference type="Proteomes" id="UP000192656"/>
    </source>
</evidence>
<dbReference type="AlphaFoldDB" id="A0A1W2EVR3"/>
<reference evidence="4 5" key="1">
    <citation type="submission" date="2017-04" db="EMBL/GenBank/DDBJ databases">
        <authorList>
            <person name="Afonso C.L."/>
            <person name="Miller P.J."/>
            <person name="Scott M.A."/>
            <person name="Spackman E."/>
            <person name="Goraichik I."/>
            <person name="Dimitrov K.M."/>
            <person name="Suarez D.L."/>
            <person name="Swayne D.E."/>
        </authorList>
    </citation>
    <scope>NUCLEOTIDE SEQUENCE [LARGE SCALE GENOMIC DNA]</scope>
    <source>
        <strain evidence="4 5">CGMCC 1.10972</strain>
    </source>
</reference>
<dbReference type="Pfam" id="PF03967">
    <property type="entry name" value="PRCH"/>
    <property type="match status" value="1"/>
</dbReference>
<dbReference type="Pfam" id="PF05239">
    <property type="entry name" value="PRC"/>
    <property type="match status" value="1"/>
</dbReference>
<dbReference type="InterPro" id="IPR014747">
    <property type="entry name" value="Bac_photo_RC_H_C"/>
</dbReference>
<dbReference type="Gene3D" id="3.90.50.10">
    <property type="entry name" value="Photosynthetic Reaction Center, subunit H, domain 2"/>
    <property type="match status" value="1"/>
</dbReference>
<protein>
    <submittedName>
        <fullName evidence="4">Photosynthetic reaction center H subunit</fullName>
    </submittedName>
</protein>
<dbReference type="SUPFAM" id="SSF50346">
    <property type="entry name" value="PRC-barrel domain"/>
    <property type="match status" value="1"/>
</dbReference>
<dbReference type="GO" id="GO:0030077">
    <property type="term" value="C:plasma membrane light-harvesting complex"/>
    <property type="evidence" value="ECO:0007669"/>
    <property type="project" value="InterPro"/>
</dbReference>
<feature type="domain" description="Photosynthetic reaction centre H subunit N-terminal" evidence="2">
    <location>
        <begin position="5"/>
        <end position="137"/>
    </location>
</feature>
<dbReference type="GO" id="GO:0019684">
    <property type="term" value="P:photosynthesis, light reaction"/>
    <property type="evidence" value="ECO:0007669"/>
    <property type="project" value="InterPro"/>
</dbReference>
<dbReference type="Gene3D" id="4.10.540.10">
    <property type="entry name" value="Photosynthetic reaction centre, H subunit, N-terminal domain"/>
    <property type="match status" value="1"/>
</dbReference>
<dbReference type="NCBIfam" id="TIGR01150">
    <property type="entry name" value="puhA"/>
    <property type="match status" value="1"/>
</dbReference>
<proteinExistence type="predicted"/>
<sequence length="261" mass="29676">MPVGAFTEQLDLPLLLVIAFFLFFLGLVFYLRQEDKREGYPLQSDRPRGTAGRVAVVGFPPLPKPKTFLLRGGKTVLAPRAQRERELNARPAYAFPGAPLMPLGDPLLDGIGPASYALKADEPDRTYDGDLKMVPMRDRPQYRLEDTDIDLFGMQVFAADGPQVGIVHDLWINAHEYFVRYVEVELTEEPDRRRLLAPYAFCSFSERPRRMNFPTLTREQFLRVPIVAERDSITMREEDRINGYFAGGTLYAKSGDQSPFL</sequence>
<dbReference type="EMBL" id="FWXR01000036">
    <property type="protein sequence ID" value="SMD13306.1"/>
    <property type="molecule type" value="Genomic_DNA"/>
</dbReference>
<accession>A0A1W2EVR3</accession>
<gene>
    <name evidence="4" type="ORF">SAMN06297251_1367</name>
</gene>
<evidence type="ECO:0000259" key="3">
    <source>
        <dbReference type="Pfam" id="PF05239"/>
    </source>
</evidence>
<keyword evidence="1" id="KW-0812">Transmembrane</keyword>
<dbReference type="Proteomes" id="UP000192656">
    <property type="component" value="Unassembled WGS sequence"/>
</dbReference>
<dbReference type="SUPFAM" id="SSF81490">
    <property type="entry name" value="Photosystem II reaction centre subunit H, transmembrane region"/>
    <property type="match status" value="1"/>
</dbReference>
<organism evidence="4 5">
    <name type="scientific">Fulvimarina manganoxydans</name>
    <dbReference type="NCBI Taxonomy" id="937218"/>
    <lineage>
        <taxon>Bacteria</taxon>
        <taxon>Pseudomonadati</taxon>
        <taxon>Pseudomonadota</taxon>
        <taxon>Alphaproteobacteria</taxon>
        <taxon>Hyphomicrobiales</taxon>
        <taxon>Aurantimonadaceae</taxon>
        <taxon>Fulvimarina</taxon>
    </lineage>
</organism>
<evidence type="ECO:0000256" key="1">
    <source>
        <dbReference type="SAM" id="Phobius"/>
    </source>
</evidence>
<dbReference type="InterPro" id="IPR011033">
    <property type="entry name" value="PRC_barrel-like_sf"/>
</dbReference>
<keyword evidence="5" id="KW-1185">Reference proteome</keyword>
<dbReference type="InterPro" id="IPR015810">
    <property type="entry name" value="Photo_RC_H_N"/>
</dbReference>
<dbReference type="InterPro" id="IPR005652">
    <property type="entry name" value="Photo_RC_H"/>
</dbReference>
<dbReference type="InterPro" id="IPR027275">
    <property type="entry name" value="PRC-brl_dom"/>
</dbReference>
<dbReference type="InterPro" id="IPR037097">
    <property type="entry name" value="Photo_RC_H_N_sf"/>
</dbReference>
<dbReference type="STRING" id="937218.SAMN06297251_1367"/>
<feature type="transmembrane region" description="Helical" evidence="1">
    <location>
        <begin position="12"/>
        <end position="31"/>
    </location>
</feature>
<feature type="domain" description="PRC-barrel" evidence="3">
    <location>
        <begin position="150"/>
        <end position="200"/>
    </location>
</feature>
<dbReference type="RefSeq" id="WP_084412984.1">
    <property type="nucleotide sequence ID" value="NZ_FWXR01000036.1"/>
</dbReference>
<dbReference type="OrthoDB" id="8557487at2"/>
<name>A0A1W2EVR3_9HYPH</name>
<keyword evidence="1" id="KW-0472">Membrane</keyword>
<evidence type="ECO:0000259" key="2">
    <source>
        <dbReference type="Pfam" id="PF03967"/>
    </source>
</evidence>
<evidence type="ECO:0000313" key="4">
    <source>
        <dbReference type="EMBL" id="SMD13306.1"/>
    </source>
</evidence>